<comment type="caution">
    <text evidence="3">The sequence shown here is derived from an EMBL/GenBank/DDBJ whole genome shotgun (WGS) entry which is preliminary data.</text>
</comment>
<evidence type="ECO:0000313" key="4">
    <source>
        <dbReference type="Proteomes" id="UP000321579"/>
    </source>
</evidence>
<evidence type="ECO:0000256" key="1">
    <source>
        <dbReference type="ARBA" id="ARBA00006464"/>
    </source>
</evidence>
<dbReference type="Pfam" id="PF02397">
    <property type="entry name" value="Bac_transf"/>
    <property type="match status" value="1"/>
</dbReference>
<organism evidence="3 4">
    <name type="scientific">Flavobacterium glycines</name>
    <dbReference type="NCBI Taxonomy" id="551990"/>
    <lineage>
        <taxon>Bacteria</taxon>
        <taxon>Pseudomonadati</taxon>
        <taxon>Bacteroidota</taxon>
        <taxon>Flavobacteriia</taxon>
        <taxon>Flavobacteriales</taxon>
        <taxon>Flavobacteriaceae</taxon>
        <taxon>Flavobacterium</taxon>
    </lineage>
</organism>
<sequence>MLSPLFLLVTIGLFFANQGKPFFFQLRPGLHGKIFKIVKFKTMNDKKDANGKMLPDAERLTKIGSFVRKTSLDEIPQLINVIKGDMSLIGPRPLLPQYLHLYSDFQNRRHEVKPGITGWAQVNGRNAISWDRKFELDVWYVDHISFVLDFKILFKTILKVVKREGINAADAATIEPFNGN</sequence>
<dbReference type="Proteomes" id="UP000321579">
    <property type="component" value="Unassembled WGS sequence"/>
</dbReference>
<reference evidence="3 4" key="1">
    <citation type="submission" date="2019-07" db="EMBL/GenBank/DDBJ databases">
        <title>Whole genome shotgun sequence of Flavobacterium glycines NBRC 105008.</title>
        <authorList>
            <person name="Hosoyama A."/>
            <person name="Uohara A."/>
            <person name="Ohji S."/>
            <person name="Ichikawa N."/>
        </authorList>
    </citation>
    <scope>NUCLEOTIDE SEQUENCE [LARGE SCALE GENOMIC DNA]</scope>
    <source>
        <strain evidence="3 4">NBRC 105008</strain>
    </source>
</reference>
<comment type="similarity">
    <text evidence="1">Belongs to the bacterial sugar transferase family.</text>
</comment>
<feature type="domain" description="Bacterial sugar transferase" evidence="2">
    <location>
        <begin position="2"/>
        <end position="162"/>
    </location>
</feature>
<evidence type="ECO:0000313" key="3">
    <source>
        <dbReference type="EMBL" id="GEL11997.1"/>
    </source>
</evidence>
<gene>
    <name evidence="3" type="primary">wcgN</name>
    <name evidence="3" type="ORF">FGL01_27360</name>
</gene>
<dbReference type="EMBL" id="BJVF01000007">
    <property type="protein sequence ID" value="GEL11997.1"/>
    <property type="molecule type" value="Genomic_DNA"/>
</dbReference>
<protein>
    <submittedName>
        <fullName evidence="3">Sugar transferase</fullName>
    </submittedName>
</protein>
<dbReference type="InterPro" id="IPR003362">
    <property type="entry name" value="Bact_transf"/>
</dbReference>
<dbReference type="GO" id="GO:0016780">
    <property type="term" value="F:phosphotransferase activity, for other substituted phosphate groups"/>
    <property type="evidence" value="ECO:0007669"/>
    <property type="project" value="TreeGrafter"/>
</dbReference>
<keyword evidence="3" id="KW-0808">Transferase</keyword>
<evidence type="ECO:0000259" key="2">
    <source>
        <dbReference type="Pfam" id="PF02397"/>
    </source>
</evidence>
<proteinExistence type="inferred from homology"/>
<dbReference type="AlphaFoldDB" id="A0A511CHE9"/>
<name>A0A511CHE9_9FLAO</name>
<dbReference type="PANTHER" id="PTHR30576:SF8">
    <property type="entry name" value="UNDECAPRENYL-PHOSPHATE GALACTOSE PHOSPHOTRANSFERASE"/>
    <property type="match status" value="1"/>
</dbReference>
<accession>A0A511CHE9</accession>
<dbReference type="PANTHER" id="PTHR30576">
    <property type="entry name" value="COLANIC BIOSYNTHESIS UDP-GLUCOSE LIPID CARRIER TRANSFERASE"/>
    <property type="match status" value="1"/>
</dbReference>